<dbReference type="AlphaFoldDB" id="A0A9X2SJC8"/>
<comment type="caution">
    <text evidence="1">The sequence shown here is derived from an EMBL/GenBank/DDBJ whole genome shotgun (WGS) entry which is preliminary data.</text>
</comment>
<gene>
    <name evidence="1" type="ORF">M8542_07770</name>
</gene>
<sequence length="282" mass="31022">MTPEESLAAALRKLQLRAGKPSSRKIAGAVGGVSHTTVNEMLRGSRVPAWELVAKVGGFLEGDEAELRTLWMATQKTPLPRGETHNDLWDPIYLDRLVVTSFVSGRGTRETRTTERWIRATRDGVDRFVVRAAAQPGISHSGSGRVTVEPYLNCTIGKVKPVRISEEGDAQLVDVLLAAPLDEGEYGFFATRTRYEHPARFTSYTEIAITGQGAREVLVRVQFSSDSVPRKCWGHVGVSDIDMQNEPPPGSRRILTVSSSKYVERNARGLPPGARVGIAWTW</sequence>
<evidence type="ECO:0000313" key="2">
    <source>
        <dbReference type="Proteomes" id="UP001144096"/>
    </source>
</evidence>
<name>A0A9X2SJC8_9PSEU</name>
<dbReference type="Proteomes" id="UP001144096">
    <property type="component" value="Unassembled WGS sequence"/>
</dbReference>
<dbReference type="RefSeq" id="WP_257919340.1">
    <property type="nucleotide sequence ID" value="NZ_JAMXQV010000003.1"/>
</dbReference>
<keyword evidence="2" id="KW-1185">Reference proteome</keyword>
<reference evidence="1" key="1">
    <citation type="submission" date="2022-06" db="EMBL/GenBank/DDBJ databases">
        <title>Amycolatopsis iheyaensis sp. nov., a new species of the genus Amycolatopsis isolated from soil in Iheya island, Japan.</title>
        <authorList>
            <person name="Ngamcharungchit C."/>
            <person name="Kanto H."/>
            <person name="Take A."/>
            <person name="Intra B."/>
            <person name="Matsumoto A."/>
            <person name="Panbangred W."/>
            <person name="Inahashi Y."/>
        </authorList>
    </citation>
    <scope>NUCLEOTIDE SEQUENCE</scope>
    <source>
        <strain evidence="1">OK19-0408</strain>
    </source>
</reference>
<proteinExistence type="predicted"/>
<evidence type="ECO:0008006" key="3">
    <source>
        <dbReference type="Google" id="ProtNLM"/>
    </source>
</evidence>
<accession>A0A9X2SJC8</accession>
<organism evidence="1 2">
    <name type="scientific">Amycolatopsis iheyensis</name>
    <dbReference type="NCBI Taxonomy" id="2945988"/>
    <lineage>
        <taxon>Bacteria</taxon>
        <taxon>Bacillati</taxon>
        <taxon>Actinomycetota</taxon>
        <taxon>Actinomycetes</taxon>
        <taxon>Pseudonocardiales</taxon>
        <taxon>Pseudonocardiaceae</taxon>
        <taxon>Amycolatopsis</taxon>
    </lineage>
</organism>
<dbReference type="EMBL" id="JAMXQV010000003">
    <property type="protein sequence ID" value="MCR6482711.1"/>
    <property type="molecule type" value="Genomic_DNA"/>
</dbReference>
<evidence type="ECO:0000313" key="1">
    <source>
        <dbReference type="EMBL" id="MCR6482711.1"/>
    </source>
</evidence>
<protein>
    <recommendedName>
        <fullName evidence="3">HTH cro/C1-type domain-containing protein</fullName>
    </recommendedName>
</protein>